<dbReference type="PROSITE" id="PS51750">
    <property type="entry name" value="BRO_N"/>
    <property type="match status" value="1"/>
</dbReference>
<sequence length="190" mass="21474">MNKHITLKINCFESLLFGSIRILVETVDVQAHNKAIEGEIREIQKRIMYDVDCELVSKAMDRLIALKKQMLRTGDGRKEWFVVKDVCRALGYKSHCGALRTHVRSEDVTKREIRDANNHRQKMLVVNERGLDALILGGRLHAAPFFKGYITGVILPLIRGVKPWFPWPCVGTVCAGCVPGPFGVNHELPD</sequence>
<evidence type="ECO:0000259" key="1">
    <source>
        <dbReference type="PROSITE" id="PS51750"/>
    </source>
</evidence>
<dbReference type="Pfam" id="PF02498">
    <property type="entry name" value="Bro-N"/>
    <property type="match status" value="1"/>
</dbReference>
<dbReference type="AlphaFoldDB" id="A0A6N3D013"/>
<dbReference type="SMART" id="SM01040">
    <property type="entry name" value="Bro-N"/>
    <property type="match status" value="1"/>
</dbReference>
<gene>
    <name evidence="2" type="ORF">ELLFYP34_02988</name>
</gene>
<reference evidence="2" key="1">
    <citation type="submission" date="2019-11" db="EMBL/GenBank/DDBJ databases">
        <authorList>
            <person name="Feng L."/>
        </authorList>
    </citation>
    <scope>NUCLEOTIDE SEQUENCE</scope>
    <source>
        <strain evidence="2">ElimosumLFYP34</strain>
    </source>
</reference>
<dbReference type="InterPro" id="IPR003497">
    <property type="entry name" value="BRO_N_domain"/>
</dbReference>
<protein>
    <recommendedName>
        <fullName evidence="1">Bro-N domain-containing protein</fullName>
    </recommendedName>
</protein>
<proteinExistence type="predicted"/>
<name>A0A6N3D013_EUBLI</name>
<dbReference type="EMBL" id="CACRTR010000008">
    <property type="protein sequence ID" value="VYU22616.1"/>
    <property type="molecule type" value="Genomic_DNA"/>
</dbReference>
<evidence type="ECO:0000313" key="2">
    <source>
        <dbReference type="EMBL" id="VYU22616.1"/>
    </source>
</evidence>
<feature type="domain" description="Bro-N" evidence="1">
    <location>
        <begin position="63"/>
        <end position="162"/>
    </location>
</feature>
<accession>A0A6N3D013</accession>
<organism evidence="2">
    <name type="scientific">Eubacterium limosum</name>
    <dbReference type="NCBI Taxonomy" id="1736"/>
    <lineage>
        <taxon>Bacteria</taxon>
        <taxon>Bacillati</taxon>
        <taxon>Bacillota</taxon>
        <taxon>Clostridia</taxon>
        <taxon>Eubacteriales</taxon>
        <taxon>Eubacteriaceae</taxon>
        <taxon>Eubacterium</taxon>
    </lineage>
</organism>